<protein>
    <submittedName>
        <fullName evidence="1">Uncharacterized protein</fullName>
    </submittedName>
</protein>
<evidence type="ECO:0000313" key="2">
    <source>
        <dbReference type="Proteomes" id="UP000007073"/>
    </source>
</evidence>
<dbReference type="STRING" id="269799.Gmet_3584"/>
<keyword evidence="2" id="KW-1185">Reference proteome</keyword>
<organism evidence="1 2">
    <name type="scientific">Geobacter metallireducens (strain ATCC 53774 / DSM 7210 / GS-15)</name>
    <dbReference type="NCBI Taxonomy" id="269799"/>
    <lineage>
        <taxon>Bacteria</taxon>
        <taxon>Pseudomonadati</taxon>
        <taxon>Thermodesulfobacteriota</taxon>
        <taxon>Desulfuromonadia</taxon>
        <taxon>Geobacterales</taxon>
        <taxon>Geobacteraceae</taxon>
        <taxon>Geobacter</taxon>
    </lineage>
</organism>
<dbReference type="HOGENOM" id="CLU_2316284_0_0_7"/>
<dbReference type="EMBL" id="CP000148">
    <property type="protein sequence ID" value="AFR42798.1"/>
    <property type="molecule type" value="Genomic_DNA"/>
</dbReference>
<sequence>MNSNQCDTIIEESALGLKFQHNTTHTNSLSIYLLSRRRGTPASISRQSRWTADRSTMLHAQSNQGSATKTAPRLNADGAALRRERWSPPWNHYTNHCKN</sequence>
<dbReference type="AlphaFoldDB" id="J7LYC8"/>
<dbReference type="Proteomes" id="UP000007073">
    <property type="component" value="Chromosome"/>
</dbReference>
<name>J7LYC8_GEOMG</name>
<reference evidence="1 2" key="1">
    <citation type="submission" date="2005-10" db="EMBL/GenBank/DDBJ databases">
        <title>Complete sequence of Geobacter metallireducens GS-15.</title>
        <authorList>
            <consortium name="US DOE Joint Genome Institute"/>
            <person name="Copeland A."/>
            <person name="Lucas S."/>
            <person name="Lapidus A."/>
            <person name="Barry K."/>
            <person name="Detter J.C."/>
            <person name="Glavina T."/>
            <person name="Hammon N."/>
            <person name="Israni S."/>
            <person name="Pitluck S."/>
            <person name="Di Bartolo G."/>
            <person name="Chain P."/>
            <person name="Schmutz J."/>
            <person name="Larimer F."/>
            <person name="Land M."/>
            <person name="Kyrpides N."/>
            <person name="Ivanova N."/>
            <person name="Richardson P."/>
        </authorList>
    </citation>
    <scope>NUCLEOTIDE SEQUENCE [LARGE SCALE GENOMIC DNA]</scope>
    <source>
        <strain evidence="2">ATCC 53774 / DSM 7210 / GS-15</strain>
    </source>
</reference>
<proteinExistence type="predicted"/>
<evidence type="ECO:0000313" key="1">
    <source>
        <dbReference type="EMBL" id="AFR42798.1"/>
    </source>
</evidence>
<accession>J7LYC8</accession>
<reference evidence="1 2" key="2">
    <citation type="journal article" date="2009" name="BMC Microbiol.">
        <title>The genome sequence of Geobacter metallireducens: features of metabolism, physiology and regulation common and dissimilar to Geobacter sulfurreducens.</title>
        <authorList>
            <person name="Aklujkar M."/>
            <person name="Krushkal J."/>
            <person name="DiBartolo G."/>
            <person name="Lapidus A."/>
            <person name="Land M.L."/>
            <person name="Lovley D.R."/>
        </authorList>
    </citation>
    <scope>NUCLEOTIDE SEQUENCE [LARGE SCALE GENOMIC DNA]</scope>
    <source>
        <strain evidence="2">ATCC 53774 / DSM 7210 / GS-15</strain>
    </source>
</reference>
<gene>
    <name evidence="1" type="ordered locus">Gmet_3584</name>
</gene>
<dbReference type="KEGG" id="gme:Gmet_3584"/>